<name>A0A5C8ZDQ7_9ACTN</name>
<evidence type="ECO:0000313" key="2">
    <source>
        <dbReference type="Proteomes" id="UP000321234"/>
    </source>
</evidence>
<sequence length="156" mass="17220">MARAVLTHHQGPPGSAPLLQWVDVDALWLHQPWRVDPAMRALVAANLRAVLGGAAAAGVEIALVTWTFHTPELRRVVVDAAPPDCVVRWVQLVAAEEVWRARFEADGDRTGVDAFYERRYRVAQAEAEHADAVVDTSHSQVRAVAHRVHALMTELL</sequence>
<dbReference type="Proteomes" id="UP000321234">
    <property type="component" value="Unassembled WGS sequence"/>
</dbReference>
<evidence type="ECO:0000313" key="1">
    <source>
        <dbReference type="EMBL" id="TXR55429.1"/>
    </source>
</evidence>
<protein>
    <submittedName>
        <fullName evidence="1">Uncharacterized protein</fullName>
    </submittedName>
</protein>
<comment type="caution">
    <text evidence="1">The sequence shown here is derived from an EMBL/GenBank/DDBJ whole genome shotgun (WGS) entry which is preliminary data.</text>
</comment>
<dbReference type="InterPro" id="IPR027417">
    <property type="entry name" value="P-loop_NTPase"/>
</dbReference>
<dbReference type="OrthoDB" id="7837405at2"/>
<dbReference type="AlphaFoldDB" id="A0A5C8ZDQ7"/>
<dbReference type="EMBL" id="VKAC01000008">
    <property type="protein sequence ID" value="TXR55429.1"/>
    <property type="molecule type" value="Genomic_DNA"/>
</dbReference>
<dbReference type="Gene3D" id="3.40.50.300">
    <property type="entry name" value="P-loop containing nucleotide triphosphate hydrolases"/>
    <property type="match status" value="1"/>
</dbReference>
<keyword evidence="2" id="KW-1185">Reference proteome</keyword>
<gene>
    <name evidence="1" type="ORF">FMM08_13995</name>
</gene>
<accession>A0A5C8ZDQ7</accession>
<organism evidence="1 2">
    <name type="scientific">Quadrisphaera setariae</name>
    <dbReference type="NCBI Taxonomy" id="2593304"/>
    <lineage>
        <taxon>Bacteria</taxon>
        <taxon>Bacillati</taxon>
        <taxon>Actinomycetota</taxon>
        <taxon>Actinomycetes</taxon>
        <taxon>Kineosporiales</taxon>
        <taxon>Kineosporiaceae</taxon>
        <taxon>Quadrisphaera</taxon>
    </lineage>
</organism>
<reference evidence="1 2" key="1">
    <citation type="submission" date="2019-07" db="EMBL/GenBank/DDBJ databases">
        <title>Quadrisphaera sp. strain DD2A genome sequencing and assembly.</title>
        <authorList>
            <person name="Kim I."/>
        </authorList>
    </citation>
    <scope>NUCLEOTIDE SEQUENCE [LARGE SCALE GENOMIC DNA]</scope>
    <source>
        <strain evidence="1 2">DD2A</strain>
    </source>
</reference>
<proteinExistence type="predicted"/>
<dbReference type="RefSeq" id="WP_147927005.1">
    <property type="nucleotide sequence ID" value="NZ_VKAC01000008.1"/>
</dbReference>